<evidence type="ECO:0000256" key="2">
    <source>
        <dbReference type="ARBA" id="ARBA00004733"/>
    </source>
</evidence>
<keyword evidence="4 9" id="KW-0028">Amino-acid biosynthesis</keyword>
<comment type="similarity">
    <text evidence="9 10">Belongs to the TrpA family.</text>
</comment>
<reference evidence="11 12" key="1">
    <citation type="journal article" date="2016" name="Nat. Commun.">
        <title>Thousands of microbial genomes shed light on interconnected biogeochemical processes in an aquifer system.</title>
        <authorList>
            <person name="Anantharaman K."/>
            <person name="Brown C.T."/>
            <person name="Hug L.A."/>
            <person name="Sharon I."/>
            <person name="Castelle C.J."/>
            <person name="Probst A.J."/>
            <person name="Thomas B.C."/>
            <person name="Singh A."/>
            <person name="Wilkins M.J."/>
            <person name="Karaoz U."/>
            <person name="Brodie E.L."/>
            <person name="Williams K.H."/>
            <person name="Hubbard S.S."/>
            <person name="Banfield J.F."/>
        </authorList>
    </citation>
    <scope>NUCLEOTIDE SEQUENCE [LARGE SCALE GENOMIC DNA]</scope>
</reference>
<keyword evidence="7 9" id="KW-0456">Lyase</keyword>
<comment type="pathway">
    <text evidence="2 9">Amino-acid biosynthesis; L-tryptophan biosynthesis; L-tryptophan from chorismate: step 5/5.</text>
</comment>
<dbReference type="Proteomes" id="UP000177418">
    <property type="component" value="Unassembled WGS sequence"/>
</dbReference>
<dbReference type="InterPro" id="IPR018204">
    <property type="entry name" value="Trp_synthase_alpha_AS"/>
</dbReference>
<dbReference type="Pfam" id="PF00290">
    <property type="entry name" value="Trp_syntA"/>
    <property type="match status" value="1"/>
</dbReference>
<dbReference type="AlphaFoldDB" id="A0A1F7JGJ7"/>
<evidence type="ECO:0000256" key="10">
    <source>
        <dbReference type="RuleBase" id="RU003662"/>
    </source>
</evidence>
<feature type="active site" description="Proton acceptor" evidence="9">
    <location>
        <position position="49"/>
    </location>
</feature>
<dbReference type="SUPFAM" id="SSF51366">
    <property type="entry name" value="Ribulose-phoshate binding barrel"/>
    <property type="match status" value="1"/>
</dbReference>
<evidence type="ECO:0000256" key="8">
    <source>
        <dbReference type="ARBA" id="ARBA00049047"/>
    </source>
</evidence>
<keyword evidence="6 9" id="KW-0057">Aromatic amino acid biosynthesis</keyword>
<dbReference type="NCBIfam" id="TIGR00262">
    <property type="entry name" value="trpA"/>
    <property type="match status" value="1"/>
</dbReference>
<comment type="subunit">
    <text evidence="3 9">Tetramer of two alpha and two beta chains.</text>
</comment>
<dbReference type="PANTHER" id="PTHR43406">
    <property type="entry name" value="TRYPTOPHAN SYNTHASE, ALPHA CHAIN"/>
    <property type="match status" value="1"/>
</dbReference>
<dbReference type="UniPathway" id="UPA00035">
    <property type="reaction ID" value="UER00044"/>
</dbReference>
<evidence type="ECO:0000256" key="5">
    <source>
        <dbReference type="ARBA" id="ARBA00022822"/>
    </source>
</evidence>
<feature type="active site" description="Proton acceptor" evidence="9">
    <location>
        <position position="60"/>
    </location>
</feature>
<dbReference type="GO" id="GO:0005829">
    <property type="term" value="C:cytosol"/>
    <property type="evidence" value="ECO:0007669"/>
    <property type="project" value="TreeGrafter"/>
</dbReference>
<evidence type="ECO:0000256" key="1">
    <source>
        <dbReference type="ARBA" id="ARBA00003365"/>
    </source>
</evidence>
<dbReference type="InterPro" id="IPR013785">
    <property type="entry name" value="Aldolase_TIM"/>
</dbReference>
<dbReference type="PANTHER" id="PTHR43406:SF1">
    <property type="entry name" value="TRYPTOPHAN SYNTHASE ALPHA CHAIN, CHLOROPLASTIC"/>
    <property type="match status" value="1"/>
</dbReference>
<evidence type="ECO:0000256" key="9">
    <source>
        <dbReference type="HAMAP-Rule" id="MF_00131"/>
    </source>
</evidence>
<evidence type="ECO:0000256" key="4">
    <source>
        <dbReference type="ARBA" id="ARBA00022605"/>
    </source>
</evidence>
<comment type="function">
    <text evidence="1 9">The alpha subunit is responsible for the aldol cleavage of indoleglycerol phosphate to indole and glyceraldehyde 3-phosphate.</text>
</comment>
<proteinExistence type="inferred from homology"/>
<dbReference type="FunFam" id="3.20.20.70:FF:000037">
    <property type="entry name" value="Tryptophan synthase alpha chain"/>
    <property type="match status" value="1"/>
</dbReference>
<organism evidence="11 12">
    <name type="scientific">Candidatus Roizmanbacteria bacterium RIFCSPLOWO2_02_FULL_36_11</name>
    <dbReference type="NCBI Taxonomy" id="1802071"/>
    <lineage>
        <taxon>Bacteria</taxon>
        <taxon>Candidatus Roizmaniibacteriota</taxon>
    </lineage>
</organism>
<dbReference type="HAMAP" id="MF_00131">
    <property type="entry name" value="Trp_synth_alpha"/>
    <property type="match status" value="1"/>
</dbReference>
<accession>A0A1F7JGJ7</accession>
<gene>
    <name evidence="9" type="primary">trpA</name>
    <name evidence="11" type="ORF">A3H78_05625</name>
</gene>
<sequence>MTKLEIKLKQIKNVNKIGLMTHVVIGYPTLEITINIVKTMAEKGVDFVELQIPFSDPLADGPTIMRASERSLENGTKVKDAFKAMEYLSSHVSIPLLFMAYYNTVFKYGVEKFCRDSQSTGASGLIVPDMSIDEENEEHFLASCRKYKLHNIQVISPVSTDDRLKKNSAVANGFIYCTARQGITGASDQLDPNLTSYLQRLRKYFSIPIAVGFGISKKEHIKMLAPIVDIAVVGSAIIDIIHSSRRDNLERKISDFLDNLKV</sequence>
<dbReference type="Gene3D" id="3.20.20.70">
    <property type="entry name" value="Aldolase class I"/>
    <property type="match status" value="1"/>
</dbReference>
<evidence type="ECO:0000256" key="3">
    <source>
        <dbReference type="ARBA" id="ARBA00011270"/>
    </source>
</evidence>
<evidence type="ECO:0000256" key="7">
    <source>
        <dbReference type="ARBA" id="ARBA00023239"/>
    </source>
</evidence>
<evidence type="ECO:0000256" key="6">
    <source>
        <dbReference type="ARBA" id="ARBA00023141"/>
    </source>
</evidence>
<dbReference type="InterPro" id="IPR011060">
    <property type="entry name" value="RibuloseP-bd_barrel"/>
</dbReference>
<dbReference type="PROSITE" id="PS00167">
    <property type="entry name" value="TRP_SYNTHASE_ALPHA"/>
    <property type="match status" value="1"/>
</dbReference>
<evidence type="ECO:0000313" key="11">
    <source>
        <dbReference type="EMBL" id="OGK54740.1"/>
    </source>
</evidence>
<keyword evidence="5 9" id="KW-0822">Tryptophan biosynthesis</keyword>
<protein>
    <recommendedName>
        <fullName evidence="9">Tryptophan synthase alpha chain</fullName>
        <ecNumber evidence="9">4.2.1.20</ecNumber>
    </recommendedName>
</protein>
<comment type="catalytic activity">
    <reaction evidence="8 9">
        <text>(1S,2R)-1-C-(indol-3-yl)glycerol 3-phosphate + L-serine = D-glyceraldehyde 3-phosphate + L-tryptophan + H2O</text>
        <dbReference type="Rhea" id="RHEA:10532"/>
        <dbReference type="ChEBI" id="CHEBI:15377"/>
        <dbReference type="ChEBI" id="CHEBI:33384"/>
        <dbReference type="ChEBI" id="CHEBI:57912"/>
        <dbReference type="ChEBI" id="CHEBI:58866"/>
        <dbReference type="ChEBI" id="CHEBI:59776"/>
        <dbReference type="EC" id="4.2.1.20"/>
    </reaction>
</comment>
<dbReference type="GO" id="GO:0004834">
    <property type="term" value="F:tryptophan synthase activity"/>
    <property type="evidence" value="ECO:0007669"/>
    <property type="project" value="UniProtKB-UniRule"/>
</dbReference>
<name>A0A1F7JGJ7_9BACT</name>
<dbReference type="EC" id="4.2.1.20" evidence="9"/>
<dbReference type="CDD" id="cd04724">
    <property type="entry name" value="Tryptophan_synthase_alpha"/>
    <property type="match status" value="1"/>
</dbReference>
<comment type="caution">
    <text evidence="11">The sequence shown here is derived from an EMBL/GenBank/DDBJ whole genome shotgun (WGS) entry which is preliminary data.</text>
</comment>
<dbReference type="InterPro" id="IPR002028">
    <property type="entry name" value="Trp_synthase_suA"/>
</dbReference>
<evidence type="ECO:0000313" key="12">
    <source>
        <dbReference type="Proteomes" id="UP000177418"/>
    </source>
</evidence>
<dbReference type="EMBL" id="MGAV01000013">
    <property type="protein sequence ID" value="OGK54740.1"/>
    <property type="molecule type" value="Genomic_DNA"/>
</dbReference>